<dbReference type="InterPro" id="IPR045864">
    <property type="entry name" value="aa-tRNA-synth_II/BPL/LPL"/>
</dbReference>
<keyword evidence="3" id="KW-0963">Cytoplasm</keyword>
<keyword evidence="6" id="KW-0547">Nucleotide-binding</keyword>
<dbReference type="Pfam" id="PF00587">
    <property type="entry name" value="tRNA-synt_2b"/>
    <property type="match status" value="1"/>
</dbReference>
<feature type="region of interest" description="Disordered" evidence="13">
    <location>
        <begin position="375"/>
        <end position="399"/>
    </location>
</feature>
<keyword evidence="5" id="KW-0479">Metal-binding</keyword>
<dbReference type="PROSITE" id="PS50862">
    <property type="entry name" value="AA_TRNA_LIGASE_II"/>
    <property type="match status" value="1"/>
</dbReference>
<dbReference type="Gene3D" id="3.40.50.800">
    <property type="entry name" value="Anticodon-binding domain"/>
    <property type="match status" value="1"/>
</dbReference>
<dbReference type="NCBIfam" id="TIGR00418">
    <property type="entry name" value="thrS"/>
    <property type="match status" value="1"/>
</dbReference>
<evidence type="ECO:0000256" key="9">
    <source>
        <dbReference type="ARBA" id="ARBA00022917"/>
    </source>
</evidence>
<dbReference type="InterPro" id="IPR002320">
    <property type="entry name" value="Thr-tRNA-ligase_IIa"/>
</dbReference>
<dbReference type="GO" id="GO:0004829">
    <property type="term" value="F:threonine-tRNA ligase activity"/>
    <property type="evidence" value="ECO:0007669"/>
    <property type="project" value="UniProtKB-EC"/>
</dbReference>
<keyword evidence="4 15" id="KW-0436">Ligase</keyword>
<keyword evidence="10" id="KW-0030">Aminoacyl-tRNA synthetase</keyword>
<comment type="catalytic activity">
    <reaction evidence="11">
        <text>tRNA(Thr) + L-threonine + ATP = L-threonyl-tRNA(Thr) + AMP + diphosphate + H(+)</text>
        <dbReference type="Rhea" id="RHEA:24624"/>
        <dbReference type="Rhea" id="RHEA-COMP:9670"/>
        <dbReference type="Rhea" id="RHEA-COMP:9704"/>
        <dbReference type="ChEBI" id="CHEBI:15378"/>
        <dbReference type="ChEBI" id="CHEBI:30616"/>
        <dbReference type="ChEBI" id="CHEBI:33019"/>
        <dbReference type="ChEBI" id="CHEBI:57926"/>
        <dbReference type="ChEBI" id="CHEBI:78442"/>
        <dbReference type="ChEBI" id="CHEBI:78534"/>
        <dbReference type="ChEBI" id="CHEBI:456215"/>
        <dbReference type="EC" id="6.1.1.3"/>
    </reaction>
</comment>
<dbReference type="PANTHER" id="PTHR11451:SF56">
    <property type="entry name" value="THREONINE--TRNA LIGASE 1"/>
    <property type="match status" value="1"/>
</dbReference>
<dbReference type="Pfam" id="PF03129">
    <property type="entry name" value="HGTP_anticodon"/>
    <property type="match status" value="1"/>
</dbReference>
<keyword evidence="8" id="KW-0067">ATP-binding</keyword>
<comment type="similarity">
    <text evidence="1">Belongs to the class-II aminoacyl-tRNA synthetase family.</text>
</comment>
<gene>
    <name evidence="15" type="primary">thrS</name>
    <name evidence="15" type="ORF">GSF22_12975</name>
</gene>
<evidence type="ECO:0000256" key="10">
    <source>
        <dbReference type="ARBA" id="ARBA00023146"/>
    </source>
</evidence>
<sequence length="420" mass="45356">MIDHRRLGRELDLFDSDPLCGAGLPFWLPAGAAARHAVESYLRELERRAGYQHVYSPPLGRRELFELSGHLGHFADEMFPAMSLGGDDDGFVLRPSLCPHHALVYRARGRSYRDLPLRIAEIGGMYRAERSGVLGGLSRVRAISLNDAHTFCALDQVGAEVAEVLRLIRVAHAALGVQPSGYRLSLRGPGEKYVGDDAMWHRAEDLLRDALVGIDHQEAPGEAAFYGPKIDIQVRDAAGRESTLSTIQLDFDKPERFDLSYRDRSGGRSRPVMVHRSLVGSMERLFAYLIEAHGGAFPAWYAPTQVVVLPVDAAQQPAAAAFTSDCVAAGLRAEQHADGTLGARIRRAAERKVPYVAVVGAREAAAGQVSLRRRGPAAGLPGPAAQPAPAGPPGRAVRPDDVLSVAGAVRLIAAEASPRW</sequence>
<evidence type="ECO:0000256" key="6">
    <source>
        <dbReference type="ARBA" id="ARBA00022741"/>
    </source>
</evidence>
<dbReference type="Gene3D" id="3.30.930.10">
    <property type="entry name" value="Bira Bifunctional Protein, Domain 2"/>
    <property type="match status" value="1"/>
</dbReference>
<evidence type="ECO:0000256" key="8">
    <source>
        <dbReference type="ARBA" id="ARBA00022840"/>
    </source>
</evidence>
<evidence type="ECO:0000256" key="12">
    <source>
        <dbReference type="NCBIfam" id="TIGR00418"/>
    </source>
</evidence>
<evidence type="ECO:0000256" key="7">
    <source>
        <dbReference type="ARBA" id="ARBA00022833"/>
    </source>
</evidence>
<dbReference type="Proteomes" id="UP000823521">
    <property type="component" value="Unassembled WGS sequence"/>
</dbReference>
<dbReference type="RefSeq" id="WP_208813812.1">
    <property type="nucleotide sequence ID" value="NZ_WVUH01000091.1"/>
</dbReference>
<evidence type="ECO:0000256" key="13">
    <source>
        <dbReference type="SAM" id="MobiDB-lite"/>
    </source>
</evidence>
<evidence type="ECO:0000313" key="15">
    <source>
        <dbReference type="EMBL" id="MBO4206911.1"/>
    </source>
</evidence>
<evidence type="ECO:0000256" key="2">
    <source>
        <dbReference type="ARBA" id="ARBA00013163"/>
    </source>
</evidence>
<dbReference type="InterPro" id="IPR002314">
    <property type="entry name" value="aa-tRNA-synt_IIb"/>
</dbReference>
<evidence type="ECO:0000259" key="14">
    <source>
        <dbReference type="PROSITE" id="PS50862"/>
    </source>
</evidence>
<dbReference type="SUPFAM" id="SSF55681">
    <property type="entry name" value="Class II aaRS and biotin synthetases"/>
    <property type="match status" value="1"/>
</dbReference>
<dbReference type="InterPro" id="IPR006195">
    <property type="entry name" value="aa-tRNA-synth_II"/>
</dbReference>
<proteinExistence type="inferred from homology"/>
<name>A0ABS3VQU0_MICEH</name>
<comment type="caution">
    <text evidence="15">The sequence shown here is derived from an EMBL/GenBank/DDBJ whole genome shotgun (WGS) entry which is preliminary data.</text>
</comment>
<evidence type="ECO:0000256" key="5">
    <source>
        <dbReference type="ARBA" id="ARBA00022723"/>
    </source>
</evidence>
<dbReference type="PANTHER" id="PTHR11451">
    <property type="entry name" value="THREONINE-TRNA LIGASE"/>
    <property type="match status" value="1"/>
</dbReference>
<keyword evidence="16" id="KW-1185">Reference proteome</keyword>
<reference evidence="15 16" key="1">
    <citation type="submission" date="2019-12" db="EMBL/GenBank/DDBJ databases">
        <title>Whole genome sequencing of endophytic Actinobacterium Micromonospora sp. MPMI6T.</title>
        <authorList>
            <person name="Evv R."/>
            <person name="Podile A.R."/>
        </authorList>
    </citation>
    <scope>NUCLEOTIDE SEQUENCE [LARGE SCALE GENOMIC DNA]</scope>
    <source>
        <strain evidence="15 16">MPMI6</strain>
    </source>
</reference>
<dbReference type="InterPro" id="IPR004154">
    <property type="entry name" value="Anticodon-bd"/>
</dbReference>
<evidence type="ECO:0000256" key="3">
    <source>
        <dbReference type="ARBA" id="ARBA00022490"/>
    </source>
</evidence>
<dbReference type="SUPFAM" id="SSF52954">
    <property type="entry name" value="Class II aaRS ABD-related"/>
    <property type="match status" value="1"/>
</dbReference>
<feature type="domain" description="Aminoacyl-transfer RNA synthetases class-II family profile" evidence="14">
    <location>
        <begin position="29"/>
        <end position="298"/>
    </location>
</feature>
<keyword evidence="7" id="KW-0862">Zinc</keyword>
<dbReference type="InterPro" id="IPR036621">
    <property type="entry name" value="Anticodon-bd_dom_sf"/>
</dbReference>
<evidence type="ECO:0000256" key="1">
    <source>
        <dbReference type="ARBA" id="ARBA00008226"/>
    </source>
</evidence>
<evidence type="ECO:0000256" key="11">
    <source>
        <dbReference type="ARBA" id="ARBA00049515"/>
    </source>
</evidence>
<evidence type="ECO:0000313" key="16">
    <source>
        <dbReference type="Proteomes" id="UP000823521"/>
    </source>
</evidence>
<dbReference type="PRINTS" id="PR01047">
    <property type="entry name" value="TRNASYNTHTHR"/>
</dbReference>
<accession>A0ABS3VQU0</accession>
<dbReference type="EMBL" id="WVUH01000091">
    <property type="protein sequence ID" value="MBO4206911.1"/>
    <property type="molecule type" value="Genomic_DNA"/>
</dbReference>
<protein>
    <recommendedName>
        <fullName evidence="2 12">Threonine--tRNA ligase</fullName>
        <ecNumber evidence="2 12">6.1.1.3</ecNumber>
    </recommendedName>
</protein>
<dbReference type="CDD" id="cd00771">
    <property type="entry name" value="ThrRS_core"/>
    <property type="match status" value="1"/>
</dbReference>
<dbReference type="InterPro" id="IPR033728">
    <property type="entry name" value="ThrRS_core"/>
</dbReference>
<keyword evidence="9" id="KW-0648">Protein biosynthesis</keyword>
<evidence type="ECO:0000256" key="4">
    <source>
        <dbReference type="ARBA" id="ARBA00022598"/>
    </source>
</evidence>
<dbReference type="EC" id="6.1.1.3" evidence="2 12"/>
<organism evidence="15 16">
    <name type="scientific">Micromonospora echinofusca</name>
    <dbReference type="NCBI Taxonomy" id="47858"/>
    <lineage>
        <taxon>Bacteria</taxon>
        <taxon>Bacillati</taxon>
        <taxon>Actinomycetota</taxon>
        <taxon>Actinomycetes</taxon>
        <taxon>Micromonosporales</taxon>
        <taxon>Micromonosporaceae</taxon>
        <taxon>Micromonospora</taxon>
    </lineage>
</organism>